<reference evidence="1 2" key="1">
    <citation type="submission" date="2024-09" db="EMBL/GenBank/DDBJ databases">
        <authorList>
            <person name="Sun Q."/>
            <person name="Mori K."/>
        </authorList>
    </citation>
    <scope>NUCLEOTIDE SEQUENCE [LARGE SCALE GENOMIC DNA]</scope>
    <source>
        <strain evidence="1 2">JCM 11683</strain>
    </source>
</reference>
<dbReference type="InterPro" id="IPR046075">
    <property type="entry name" value="DUF6093"/>
</dbReference>
<dbReference type="EMBL" id="JBHMAU010000046">
    <property type="protein sequence ID" value="MFB9776118.1"/>
    <property type="molecule type" value="Genomic_DNA"/>
</dbReference>
<proteinExistence type="predicted"/>
<sequence length="128" mass="13812">MTAFHAVRAGRAAAERLMTDTVKIVELSGQVDPLTGEGLQVLVYEGKAKLNAYASTGRTNEVISHTAVTQMMMLHLPVGGYRPQVGHLVTFVQSHDPELVGLQYRVTESAPVKTFATACRVAVEFKAA</sequence>
<keyword evidence="2" id="KW-1185">Reference proteome</keyword>
<gene>
    <name evidence="1" type="ORF">ACFFN1_06840</name>
</gene>
<dbReference type="Pfam" id="PF19586">
    <property type="entry name" value="DUF6093"/>
    <property type="match status" value="1"/>
</dbReference>
<name>A0ABV5X1T0_9MICO</name>
<protein>
    <submittedName>
        <fullName evidence="1">DUF6093 family protein</fullName>
    </submittedName>
</protein>
<evidence type="ECO:0000313" key="1">
    <source>
        <dbReference type="EMBL" id="MFB9776118.1"/>
    </source>
</evidence>
<dbReference type="Proteomes" id="UP001589707">
    <property type="component" value="Unassembled WGS sequence"/>
</dbReference>
<dbReference type="RefSeq" id="WP_376839807.1">
    <property type="nucleotide sequence ID" value="NZ_JBHMAU010000046.1"/>
</dbReference>
<accession>A0ABV5X1T0</accession>
<comment type="caution">
    <text evidence="1">The sequence shown here is derived from an EMBL/GenBank/DDBJ whole genome shotgun (WGS) entry which is preliminary data.</text>
</comment>
<organism evidence="1 2">
    <name type="scientific">Brevibacterium otitidis</name>
    <dbReference type="NCBI Taxonomy" id="53364"/>
    <lineage>
        <taxon>Bacteria</taxon>
        <taxon>Bacillati</taxon>
        <taxon>Actinomycetota</taxon>
        <taxon>Actinomycetes</taxon>
        <taxon>Micrococcales</taxon>
        <taxon>Brevibacteriaceae</taxon>
        <taxon>Brevibacterium</taxon>
    </lineage>
</organism>
<evidence type="ECO:0000313" key="2">
    <source>
        <dbReference type="Proteomes" id="UP001589707"/>
    </source>
</evidence>